<keyword evidence="8" id="KW-0949">S-adenosyl-L-methionine</keyword>
<evidence type="ECO:0000256" key="1">
    <source>
        <dbReference type="ARBA" id="ARBA00004496"/>
    </source>
</evidence>
<comment type="subcellular location">
    <subcellularLocation>
        <location evidence="1">Cytoplasm</location>
    </subcellularLocation>
</comment>
<evidence type="ECO:0000256" key="4">
    <source>
        <dbReference type="ARBA" id="ARBA00013346"/>
    </source>
</evidence>
<evidence type="ECO:0000256" key="9">
    <source>
        <dbReference type="ARBA" id="ARBA00030757"/>
    </source>
</evidence>
<dbReference type="EC" id="2.1.1.77" evidence="3"/>
<protein>
    <recommendedName>
        <fullName evidence="4">Protein-L-isoaspartate O-methyltransferase</fullName>
        <ecNumber evidence="3">2.1.1.77</ecNumber>
    </recommendedName>
    <alternativeName>
        <fullName evidence="11">L-isoaspartyl protein carboxyl methyltransferase</fullName>
    </alternativeName>
    <alternativeName>
        <fullName evidence="9">Protein L-isoaspartyl methyltransferase</fullName>
    </alternativeName>
    <alternativeName>
        <fullName evidence="10">Protein-beta-aspartate methyltransferase</fullName>
    </alternativeName>
</protein>
<gene>
    <name evidence="12" type="ORF">ACFQKB_26790</name>
</gene>
<evidence type="ECO:0000256" key="10">
    <source>
        <dbReference type="ARBA" id="ARBA00031323"/>
    </source>
</evidence>
<dbReference type="InterPro" id="IPR000682">
    <property type="entry name" value="PCMT"/>
</dbReference>
<evidence type="ECO:0000256" key="5">
    <source>
        <dbReference type="ARBA" id="ARBA00022490"/>
    </source>
</evidence>
<dbReference type="CDD" id="cd02440">
    <property type="entry name" value="AdoMet_MTases"/>
    <property type="match status" value="1"/>
</dbReference>
<evidence type="ECO:0000256" key="6">
    <source>
        <dbReference type="ARBA" id="ARBA00022603"/>
    </source>
</evidence>
<keyword evidence="5" id="KW-0963">Cytoplasm</keyword>
<proteinExistence type="inferred from homology"/>
<accession>A0ABW2CQM2</accession>
<dbReference type="EMBL" id="JBHSXS010000019">
    <property type="protein sequence ID" value="MFC6883393.1"/>
    <property type="molecule type" value="Genomic_DNA"/>
</dbReference>
<dbReference type="PANTHER" id="PTHR11579">
    <property type="entry name" value="PROTEIN-L-ISOASPARTATE O-METHYLTRANSFERASE"/>
    <property type="match status" value="1"/>
</dbReference>
<evidence type="ECO:0000256" key="8">
    <source>
        <dbReference type="ARBA" id="ARBA00022691"/>
    </source>
</evidence>
<keyword evidence="6 12" id="KW-0489">Methyltransferase</keyword>
<dbReference type="RefSeq" id="WP_378063639.1">
    <property type="nucleotide sequence ID" value="NZ_JBHSXS010000019.1"/>
</dbReference>
<reference evidence="13" key="1">
    <citation type="journal article" date="2019" name="Int. J. Syst. Evol. Microbiol.">
        <title>The Global Catalogue of Microorganisms (GCM) 10K type strain sequencing project: providing services to taxonomists for standard genome sequencing and annotation.</title>
        <authorList>
            <consortium name="The Broad Institute Genomics Platform"/>
            <consortium name="The Broad Institute Genome Sequencing Center for Infectious Disease"/>
            <person name="Wu L."/>
            <person name="Ma J."/>
        </authorList>
    </citation>
    <scope>NUCLEOTIDE SEQUENCE [LARGE SCALE GENOMIC DNA]</scope>
    <source>
        <strain evidence="13">JCM 3369</strain>
    </source>
</reference>
<evidence type="ECO:0000313" key="12">
    <source>
        <dbReference type="EMBL" id="MFC6883393.1"/>
    </source>
</evidence>
<dbReference type="GO" id="GO:0008168">
    <property type="term" value="F:methyltransferase activity"/>
    <property type="evidence" value="ECO:0007669"/>
    <property type="project" value="UniProtKB-KW"/>
</dbReference>
<dbReference type="SUPFAM" id="SSF53335">
    <property type="entry name" value="S-adenosyl-L-methionine-dependent methyltransferases"/>
    <property type="match status" value="1"/>
</dbReference>
<dbReference type="PANTHER" id="PTHR11579:SF0">
    <property type="entry name" value="PROTEIN-L-ISOASPARTATE(D-ASPARTATE) O-METHYLTRANSFERASE"/>
    <property type="match status" value="1"/>
</dbReference>
<dbReference type="InterPro" id="IPR029063">
    <property type="entry name" value="SAM-dependent_MTases_sf"/>
</dbReference>
<keyword evidence="7" id="KW-0808">Transferase</keyword>
<evidence type="ECO:0000256" key="11">
    <source>
        <dbReference type="ARBA" id="ARBA00031350"/>
    </source>
</evidence>
<dbReference type="Gene3D" id="3.40.50.150">
    <property type="entry name" value="Vaccinia Virus protein VP39"/>
    <property type="match status" value="1"/>
</dbReference>
<dbReference type="Proteomes" id="UP001596380">
    <property type="component" value="Unassembled WGS sequence"/>
</dbReference>
<dbReference type="GO" id="GO:0032259">
    <property type="term" value="P:methylation"/>
    <property type="evidence" value="ECO:0007669"/>
    <property type="project" value="UniProtKB-KW"/>
</dbReference>
<evidence type="ECO:0000256" key="2">
    <source>
        <dbReference type="ARBA" id="ARBA00005369"/>
    </source>
</evidence>
<dbReference type="Pfam" id="PF01135">
    <property type="entry name" value="PCMT"/>
    <property type="match status" value="1"/>
</dbReference>
<evidence type="ECO:0000256" key="3">
    <source>
        <dbReference type="ARBA" id="ARBA00011890"/>
    </source>
</evidence>
<evidence type="ECO:0000256" key="7">
    <source>
        <dbReference type="ARBA" id="ARBA00022679"/>
    </source>
</evidence>
<organism evidence="12 13">
    <name type="scientific">Actinomadura yumaensis</name>
    <dbReference type="NCBI Taxonomy" id="111807"/>
    <lineage>
        <taxon>Bacteria</taxon>
        <taxon>Bacillati</taxon>
        <taxon>Actinomycetota</taxon>
        <taxon>Actinomycetes</taxon>
        <taxon>Streptosporangiales</taxon>
        <taxon>Thermomonosporaceae</taxon>
        <taxon>Actinomadura</taxon>
    </lineage>
</organism>
<sequence>MSDDDPAARNHAMIEALRAAGRLNAPIAAAMRAVPRHLFAPDAGWFSPDHGTGPGRAVHRRSAPADWWAAVYADGSLITQRDDGAAAADAAAGPPTSSLSAPGVVGEFLELLEARPRDRVLEIGTGTGWTAALLTELGAGVVSVEVDPAVADQAAANLKVTGHAPRLVVGDGAEGWPPGAPYDRVHATAAVARVPYPWVEQSRPGGVIVTPWQPAPGQGYKLRLTVSGPRAVGRFHGPAGFMMLRAQRMTGRWNPHHAAEADASRTRLDPRAVAAPGTGAPMAVVARCPGMAMMPVNNDDGSFSLLLFEVNAPQGAWASCDWEPDADDFEVTQYGDRRLWNEVQDAFTWWIDQGAPGADRFGLTVESSGERLWLDRPANAVVCL</sequence>
<evidence type="ECO:0000313" key="13">
    <source>
        <dbReference type="Proteomes" id="UP001596380"/>
    </source>
</evidence>
<comment type="similarity">
    <text evidence="2">Belongs to the methyltransferase superfamily. L-isoaspartyl/D-aspartyl protein methyltransferase family.</text>
</comment>
<name>A0ABW2CQM2_9ACTN</name>
<keyword evidence="13" id="KW-1185">Reference proteome</keyword>
<comment type="caution">
    <text evidence="12">The sequence shown here is derived from an EMBL/GenBank/DDBJ whole genome shotgun (WGS) entry which is preliminary data.</text>
</comment>